<reference evidence="8" key="1">
    <citation type="submission" date="2016-10" db="EMBL/GenBank/DDBJ databases">
        <authorList>
            <person name="Jeantristanb JTB J.-T."/>
            <person name="Ricardo R."/>
        </authorList>
    </citation>
    <scope>NUCLEOTIDE SEQUENCE [LARGE SCALE GENOMIC DNA]</scope>
</reference>
<feature type="signal peptide" evidence="3">
    <location>
        <begin position="1"/>
        <end position="26"/>
    </location>
</feature>
<dbReference type="Gene3D" id="3.60.21.10">
    <property type="match status" value="1"/>
</dbReference>
<evidence type="ECO:0000259" key="4">
    <source>
        <dbReference type="Pfam" id="PF00149"/>
    </source>
</evidence>
<dbReference type="SUPFAM" id="SSF56300">
    <property type="entry name" value="Metallo-dependent phosphatases"/>
    <property type="match status" value="1"/>
</dbReference>
<dbReference type="Pfam" id="PF00149">
    <property type="entry name" value="Metallophos"/>
    <property type="match status" value="1"/>
</dbReference>
<dbReference type="Gene3D" id="2.60.40.380">
    <property type="entry name" value="Purple acid phosphatase-like, N-terminal"/>
    <property type="match status" value="1"/>
</dbReference>
<dbReference type="STRING" id="289078.A0A2X0NJ42"/>
<keyword evidence="2" id="KW-0325">Glycoprotein</keyword>
<dbReference type="AlphaFoldDB" id="A0A2X0NJ42"/>
<evidence type="ECO:0000256" key="1">
    <source>
        <dbReference type="ARBA" id="ARBA00022729"/>
    </source>
</evidence>
<feature type="domain" description="Calcineurin-like phosphoesterase" evidence="4">
    <location>
        <begin position="161"/>
        <end position="422"/>
    </location>
</feature>
<keyword evidence="8" id="KW-1185">Reference proteome</keyword>
<dbReference type="GO" id="GO:0003993">
    <property type="term" value="F:acid phosphatase activity"/>
    <property type="evidence" value="ECO:0007669"/>
    <property type="project" value="UniProtKB-EC"/>
</dbReference>
<feature type="domain" description="Purple acid phosphatase C-terminal" evidence="5">
    <location>
        <begin position="443"/>
        <end position="505"/>
    </location>
</feature>
<dbReference type="EC" id="3.1.3.2" evidence="3"/>
<dbReference type="PANTHER" id="PTHR45867:SF3">
    <property type="entry name" value="ACID PHOSPHATASE TYPE 7"/>
    <property type="match status" value="1"/>
</dbReference>
<dbReference type="GO" id="GO:0046872">
    <property type="term" value="F:metal ion binding"/>
    <property type="evidence" value="ECO:0007669"/>
    <property type="project" value="InterPro"/>
</dbReference>
<dbReference type="OrthoDB" id="45007at2759"/>
<dbReference type="EMBL" id="FMWP01000087">
    <property type="protein sequence ID" value="SCZ95711.1"/>
    <property type="molecule type" value="Genomic_DNA"/>
</dbReference>
<keyword evidence="3" id="KW-0378">Hydrolase</keyword>
<dbReference type="Proteomes" id="UP000249723">
    <property type="component" value="Unassembled WGS sequence"/>
</dbReference>
<feature type="chain" id="PRO_5016474178" description="Purple acid phosphatase" evidence="3">
    <location>
        <begin position="27"/>
        <end position="512"/>
    </location>
</feature>
<evidence type="ECO:0000313" key="8">
    <source>
        <dbReference type="Proteomes" id="UP000249723"/>
    </source>
</evidence>
<dbReference type="PANTHER" id="PTHR45867">
    <property type="entry name" value="PURPLE ACID PHOSPHATASE"/>
    <property type="match status" value="1"/>
</dbReference>
<comment type="similarity">
    <text evidence="3">Belongs to the metallophosphoesterase superfamily. Purple acid phosphatase family.</text>
</comment>
<dbReference type="InterPro" id="IPR015914">
    <property type="entry name" value="PAPs_N"/>
</dbReference>
<feature type="domain" description="Purple acid phosphatase N-terminal" evidence="6">
    <location>
        <begin position="56"/>
        <end position="149"/>
    </location>
</feature>
<name>A0A2X0NJ42_9BASI</name>
<dbReference type="Pfam" id="PF16656">
    <property type="entry name" value="Pur_ac_phosph_N"/>
    <property type="match status" value="1"/>
</dbReference>
<evidence type="ECO:0000256" key="2">
    <source>
        <dbReference type="ARBA" id="ARBA00023180"/>
    </source>
</evidence>
<evidence type="ECO:0000259" key="6">
    <source>
        <dbReference type="Pfam" id="PF16656"/>
    </source>
</evidence>
<protein>
    <recommendedName>
        <fullName evidence="3">Purple acid phosphatase</fullName>
        <ecNumber evidence="3">3.1.3.2</ecNumber>
    </recommendedName>
</protein>
<dbReference type="InterPro" id="IPR025733">
    <property type="entry name" value="PAPs_C"/>
</dbReference>
<dbReference type="CDD" id="cd00839">
    <property type="entry name" value="MPP_PAPs"/>
    <property type="match status" value="1"/>
</dbReference>
<evidence type="ECO:0000256" key="3">
    <source>
        <dbReference type="RuleBase" id="RU361203"/>
    </source>
</evidence>
<dbReference type="InterPro" id="IPR041792">
    <property type="entry name" value="MPP_PAP"/>
</dbReference>
<evidence type="ECO:0000313" key="7">
    <source>
        <dbReference type="EMBL" id="SCZ95711.1"/>
    </source>
</evidence>
<sequence>MHAALLQHTCAALLLALTLTAPLTFAQPSLTVTSSTKDLGNGVHVPGAIPSNLFEPLQHHLAFGKDYRTLYISWASFSFIRTPEVHFGTDPNNLNLTGTSRDSSTYPTSRTYNNHVKLMDLKPNTKYWYTVSYTNAAYAAYRPKYTFKTALQAGDMTPFSVAAFGDLGLMGPDGLSTRIGPLDTATNTVLGANETNTIQSLLQSADSYDFIAHFGDIGYADYYLRAATEGYFDNTPFLPTTEMIGVGYESLKEQFFDQMQPVTASRPWMVSPGNHEANCDNDGNCPVGQTNFTFYINQFRMPGPDSGGVGNFWYSYNYGMAHFISLDTETDLGHGLAGPIQNKTNNHNGPFGVTMDAQFDWLVSDLKHVDRSRTPWVVVFLHRPWYTAVSPPTTPPAWQTAFEGIFQQYGVDIYMTGHVHTYERWSPRFNGTIDPKGYDNPSSPWPITVGAAGHFDGLDSFTDASTSKGWFGIDSIYGWSRLSFLDRQHVRLDYFASGNSSIVDSQTLFKMH</sequence>
<dbReference type="Pfam" id="PF14008">
    <property type="entry name" value="Metallophos_C"/>
    <property type="match status" value="1"/>
</dbReference>
<dbReference type="InterPro" id="IPR029052">
    <property type="entry name" value="Metallo-depent_PP-like"/>
</dbReference>
<dbReference type="SUPFAM" id="SSF49363">
    <property type="entry name" value="Purple acid phosphatase, N-terminal domain"/>
    <property type="match status" value="1"/>
</dbReference>
<dbReference type="InterPro" id="IPR004843">
    <property type="entry name" value="Calcineurin-like_PHP"/>
</dbReference>
<proteinExistence type="inferred from homology"/>
<keyword evidence="1 3" id="KW-0732">Signal</keyword>
<comment type="catalytic activity">
    <reaction evidence="3">
        <text>a phosphate monoester + H2O = an alcohol + phosphate</text>
        <dbReference type="Rhea" id="RHEA:15017"/>
        <dbReference type="ChEBI" id="CHEBI:15377"/>
        <dbReference type="ChEBI" id="CHEBI:30879"/>
        <dbReference type="ChEBI" id="CHEBI:43474"/>
        <dbReference type="ChEBI" id="CHEBI:67140"/>
        <dbReference type="EC" id="3.1.3.2"/>
    </reaction>
</comment>
<gene>
    <name evidence="7" type="ORF">BZ3500_MVSOF-1268-A1-R1_CHR8-1G09746</name>
</gene>
<evidence type="ECO:0000259" key="5">
    <source>
        <dbReference type="Pfam" id="PF14008"/>
    </source>
</evidence>
<organism evidence="7 8">
    <name type="scientific">Microbotryum saponariae</name>
    <dbReference type="NCBI Taxonomy" id="289078"/>
    <lineage>
        <taxon>Eukaryota</taxon>
        <taxon>Fungi</taxon>
        <taxon>Dikarya</taxon>
        <taxon>Basidiomycota</taxon>
        <taxon>Pucciniomycotina</taxon>
        <taxon>Microbotryomycetes</taxon>
        <taxon>Microbotryales</taxon>
        <taxon>Microbotryaceae</taxon>
        <taxon>Microbotryum</taxon>
    </lineage>
</organism>
<accession>A0A2X0NJ42</accession>
<dbReference type="InterPro" id="IPR008963">
    <property type="entry name" value="Purple_acid_Pase-like_N"/>
</dbReference>